<dbReference type="OrthoDB" id="9787738at2"/>
<name>A0A6I4TL27_9SPHN</name>
<protein>
    <submittedName>
        <fullName evidence="2">Methyltransferase domain-containing protein</fullName>
    </submittedName>
</protein>
<dbReference type="SUPFAM" id="SSF53335">
    <property type="entry name" value="S-adenosyl-L-methionine-dependent methyltransferases"/>
    <property type="match status" value="1"/>
</dbReference>
<dbReference type="EMBL" id="WTYI01000001">
    <property type="protein sequence ID" value="MXO95243.1"/>
    <property type="molecule type" value="Genomic_DNA"/>
</dbReference>
<dbReference type="RefSeq" id="WP_160594554.1">
    <property type="nucleotide sequence ID" value="NZ_WTYI01000001.1"/>
</dbReference>
<feature type="domain" description="Methyltransferase type 11" evidence="1">
    <location>
        <begin position="47"/>
        <end position="124"/>
    </location>
</feature>
<keyword evidence="2" id="KW-0489">Methyltransferase</keyword>
<dbReference type="GO" id="GO:0008757">
    <property type="term" value="F:S-adenosylmethionine-dependent methyltransferase activity"/>
    <property type="evidence" value="ECO:0007669"/>
    <property type="project" value="InterPro"/>
</dbReference>
<gene>
    <name evidence="2" type="ORF">GRI34_02270</name>
</gene>
<evidence type="ECO:0000259" key="1">
    <source>
        <dbReference type="Pfam" id="PF08241"/>
    </source>
</evidence>
<dbReference type="Gene3D" id="3.40.50.150">
    <property type="entry name" value="Vaccinia Virus protein VP39"/>
    <property type="match status" value="1"/>
</dbReference>
<sequence length="269" mass="29512">MTQRTGDGSAGDVDYGDIGGTYAQFRQPDPIIEAQIHRALGDAKTVLNVGAGAGSYETTDREVTAVEPSRSMRAQRPAHLVEAIDATAEDLPFPDKSFDASMASVTVHQWSDLEEGLSEMRRVTIGPVVLLVCDPELMHDYWLSDYIPEVRAVEAARFPRISRIVDALGGNVEVQPVPVPLDCSDGFNEAYYGRPERFLNPAARLACSSWSLVSDEAVDRFVTALSDDLESGEWDRKYGHLRTQPFFDGPLRMVIGRPDNEGLGLARGL</sequence>
<comment type="caution">
    <text evidence="2">The sequence shown here is derived from an EMBL/GenBank/DDBJ whole genome shotgun (WGS) entry which is preliminary data.</text>
</comment>
<keyword evidence="2" id="KW-0808">Transferase</keyword>
<keyword evidence="3" id="KW-1185">Reference proteome</keyword>
<reference evidence="2 3" key="1">
    <citation type="submission" date="2019-12" db="EMBL/GenBank/DDBJ databases">
        <title>Genomic-based taxomic classification of the family Erythrobacteraceae.</title>
        <authorList>
            <person name="Xu L."/>
        </authorList>
    </citation>
    <scope>NUCLEOTIDE SEQUENCE [LARGE SCALE GENOMIC DNA]</scope>
    <source>
        <strain evidence="2 3">JCM 12189</strain>
    </source>
</reference>
<dbReference type="GO" id="GO:0032259">
    <property type="term" value="P:methylation"/>
    <property type="evidence" value="ECO:0007669"/>
    <property type="project" value="UniProtKB-KW"/>
</dbReference>
<organism evidence="2 3">
    <name type="scientific">Qipengyuania aquimaris</name>
    <dbReference type="NCBI Taxonomy" id="255984"/>
    <lineage>
        <taxon>Bacteria</taxon>
        <taxon>Pseudomonadati</taxon>
        <taxon>Pseudomonadota</taxon>
        <taxon>Alphaproteobacteria</taxon>
        <taxon>Sphingomonadales</taxon>
        <taxon>Erythrobacteraceae</taxon>
        <taxon>Qipengyuania</taxon>
    </lineage>
</organism>
<dbReference type="InterPro" id="IPR029063">
    <property type="entry name" value="SAM-dependent_MTases_sf"/>
</dbReference>
<proteinExistence type="predicted"/>
<accession>A0A6I4TL27</accession>
<dbReference type="Proteomes" id="UP000432727">
    <property type="component" value="Unassembled WGS sequence"/>
</dbReference>
<evidence type="ECO:0000313" key="2">
    <source>
        <dbReference type="EMBL" id="MXO95243.1"/>
    </source>
</evidence>
<dbReference type="AlphaFoldDB" id="A0A6I4TL27"/>
<evidence type="ECO:0000313" key="3">
    <source>
        <dbReference type="Proteomes" id="UP000432727"/>
    </source>
</evidence>
<dbReference type="Pfam" id="PF08241">
    <property type="entry name" value="Methyltransf_11"/>
    <property type="match status" value="1"/>
</dbReference>
<dbReference type="InterPro" id="IPR013216">
    <property type="entry name" value="Methyltransf_11"/>
</dbReference>